<evidence type="ECO:0000256" key="1">
    <source>
        <dbReference type="SAM" id="Phobius"/>
    </source>
</evidence>
<comment type="caution">
    <text evidence="2">The sequence shown here is derived from an EMBL/GenBank/DDBJ whole genome shotgun (WGS) entry which is preliminary data.</text>
</comment>
<keyword evidence="1" id="KW-0472">Membrane</keyword>
<organism evidence="2 3">
    <name type="scientific">Massariosphaeria phaeospora</name>
    <dbReference type="NCBI Taxonomy" id="100035"/>
    <lineage>
        <taxon>Eukaryota</taxon>
        <taxon>Fungi</taxon>
        <taxon>Dikarya</taxon>
        <taxon>Ascomycota</taxon>
        <taxon>Pezizomycotina</taxon>
        <taxon>Dothideomycetes</taxon>
        <taxon>Pleosporomycetidae</taxon>
        <taxon>Pleosporales</taxon>
        <taxon>Pleosporales incertae sedis</taxon>
        <taxon>Massariosphaeria</taxon>
    </lineage>
</organism>
<feature type="transmembrane region" description="Helical" evidence="1">
    <location>
        <begin position="102"/>
        <end position="125"/>
    </location>
</feature>
<evidence type="ECO:0000313" key="2">
    <source>
        <dbReference type="EMBL" id="KAF2872628.1"/>
    </source>
</evidence>
<keyword evidence="3" id="KW-1185">Reference proteome</keyword>
<proteinExistence type="predicted"/>
<dbReference type="Proteomes" id="UP000481861">
    <property type="component" value="Unassembled WGS sequence"/>
</dbReference>
<dbReference type="EMBL" id="JAADJZ010000009">
    <property type="protein sequence ID" value="KAF2872628.1"/>
    <property type="molecule type" value="Genomic_DNA"/>
</dbReference>
<accession>A0A7C8I7K2</accession>
<keyword evidence="1" id="KW-0812">Transmembrane</keyword>
<name>A0A7C8I7K2_9PLEO</name>
<gene>
    <name evidence="2" type="ORF">BDV95DRAFT_391478</name>
</gene>
<keyword evidence="1" id="KW-1133">Transmembrane helix</keyword>
<reference evidence="2 3" key="1">
    <citation type="submission" date="2020-01" db="EMBL/GenBank/DDBJ databases">
        <authorList>
            <consortium name="DOE Joint Genome Institute"/>
            <person name="Haridas S."/>
            <person name="Albert R."/>
            <person name="Binder M."/>
            <person name="Bloem J."/>
            <person name="Labutti K."/>
            <person name="Salamov A."/>
            <person name="Andreopoulos B."/>
            <person name="Baker S.E."/>
            <person name="Barry K."/>
            <person name="Bills G."/>
            <person name="Bluhm B.H."/>
            <person name="Cannon C."/>
            <person name="Castanera R."/>
            <person name="Culley D.E."/>
            <person name="Daum C."/>
            <person name="Ezra D."/>
            <person name="Gonzalez J.B."/>
            <person name="Henrissat B."/>
            <person name="Kuo A."/>
            <person name="Liang C."/>
            <person name="Lipzen A."/>
            <person name="Lutzoni F."/>
            <person name="Magnuson J."/>
            <person name="Mondo S."/>
            <person name="Nolan M."/>
            <person name="Ohm R."/>
            <person name="Pangilinan J."/>
            <person name="Park H.-J.H."/>
            <person name="Ramirez L."/>
            <person name="Alfaro M."/>
            <person name="Sun H."/>
            <person name="Tritt A."/>
            <person name="Yoshinaga Y."/>
            <person name="Zwiers L.-H.L."/>
            <person name="Turgeon B.G."/>
            <person name="Goodwin S.B."/>
            <person name="Spatafora J.W."/>
            <person name="Crous P.W."/>
            <person name="Grigoriev I.V."/>
        </authorList>
    </citation>
    <scope>NUCLEOTIDE SEQUENCE [LARGE SCALE GENOMIC DNA]</scope>
    <source>
        <strain evidence="2 3">CBS 611.86</strain>
    </source>
</reference>
<dbReference type="AlphaFoldDB" id="A0A7C8I7K2"/>
<protein>
    <submittedName>
        <fullName evidence="2">Uncharacterized protein</fullName>
    </submittedName>
</protein>
<sequence length="131" mass="15213">MDLELERRRKVRLWILGLCVDRDVGVSRSYTVDRLIGQAECFEVAWLIFCAAIIDGFLVERVKTSRSWVVWRSLLYGWCVRTLRPGASYFVRLKPAFICRRAAFVEVSLMITYLAFGIILLAFGLTCWLKI</sequence>
<evidence type="ECO:0000313" key="3">
    <source>
        <dbReference type="Proteomes" id="UP000481861"/>
    </source>
</evidence>